<proteinExistence type="predicted"/>
<dbReference type="OrthoDB" id="3083219at2759"/>
<gene>
    <name evidence="2" type="ORF">PC9H_006999</name>
</gene>
<feature type="domain" description="F-box" evidence="1">
    <location>
        <begin position="1"/>
        <end position="44"/>
    </location>
</feature>
<dbReference type="RefSeq" id="XP_036630156.1">
    <property type="nucleotide sequence ID" value="XM_036776536.1"/>
</dbReference>
<dbReference type="InterPro" id="IPR032675">
    <property type="entry name" value="LRR_dom_sf"/>
</dbReference>
<dbReference type="SUPFAM" id="SSF52047">
    <property type="entry name" value="RNI-like"/>
    <property type="match status" value="1"/>
</dbReference>
<reference evidence="2" key="1">
    <citation type="submission" date="2019-07" db="EMBL/GenBank/DDBJ databases">
        <authorList>
            <person name="Palmer J.M."/>
        </authorList>
    </citation>
    <scope>NUCLEOTIDE SEQUENCE</scope>
    <source>
        <strain evidence="2">PC9</strain>
    </source>
</reference>
<dbReference type="Proteomes" id="UP000623687">
    <property type="component" value="Unassembled WGS sequence"/>
</dbReference>
<dbReference type="EMBL" id="JACETU010000005">
    <property type="protein sequence ID" value="KAF7427784.1"/>
    <property type="molecule type" value="Genomic_DNA"/>
</dbReference>
<keyword evidence="3" id="KW-1185">Reference proteome</keyword>
<dbReference type="VEuPathDB" id="FungiDB:PC9H_006999"/>
<accession>A0A8H6ZTA7</accession>
<name>A0A8H6ZTA7_PLEOS</name>
<comment type="caution">
    <text evidence="2">The sequence shown here is derived from an EMBL/GenBank/DDBJ whole genome shotgun (WGS) entry which is preliminary data.</text>
</comment>
<evidence type="ECO:0000313" key="3">
    <source>
        <dbReference type="Proteomes" id="UP000623687"/>
    </source>
</evidence>
<dbReference type="Gene3D" id="3.80.10.10">
    <property type="entry name" value="Ribonuclease Inhibitor"/>
    <property type="match status" value="1"/>
</dbReference>
<sequence>MPDLPNEIVCHIVDLVDCVQTLWTLLTVSRRMSLFAIPSLYRDLCFDSRSAPRAGFRPSTHANALEKLARTAKYNKNLLFTTSFSVFRFISPQAKNESVGSILPFLHNLRRLSITMPFVAPETLTLVPRGAQLTHLVVQDTVYTQAFAHFLEDHPTLTNIDIDGYHISEPLTLPLSPTALPRLRSLSCPLGVAPKLGRPSVTALKIANASREHHYTTIPEELARELAAAFPSLRSVHFADPIHFRSAAFLIGLLPDVVYLQLYEPSQPGVAQNWQLLATSRLMYIRLTIPATGARADEAARGAFGAIEHLKYLDIVDSGQGTARRYHRASKASPIVNITDIQWQPCGETIANDIYQGFRG</sequence>
<dbReference type="InterPro" id="IPR001810">
    <property type="entry name" value="F-box_dom"/>
</dbReference>
<protein>
    <recommendedName>
        <fullName evidence="1">F-box domain-containing protein</fullName>
    </recommendedName>
</protein>
<organism evidence="2 3">
    <name type="scientific">Pleurotus ostreatus</name>
    <name type="common">Oyster mushroom</name>
    <name type="synonym">White-rot fungus</name>
    <dbReference type="NCBI Taxonomy" id="5322"/>
    <lineage>
        <taxon>Eukaryota</taxon>
        <taxon>Fungi</taxon>
        <taxon>Dikarya</taxon>
        <taxon>Basidiomycota</taxon>
        <taxon>Agaricomycotina</taxon>
        <taxon>Agaricomycetes</taxon>
        <taxon>Agaricomycetidae</taxon>
        <taxon>Agaricales</taxon>
        <taxon>Pleurotineae</taxon>
        <taxon>Pleurotaceae</taxon>
        <taxon>Pleurotus</taxon>
    </lineage>
</organism>
<dbReference type="AlphaFoldDB" id="A0A8H6ZTA7"/>
<evidence type="ECO:0000313" key="2">
    <source>
        <dbReference type="EMBL" id="KAF7427784.1"/>
    </source>
</evidence>
<evidence type="ECO:0000259" key="1">
    <source>
        <dbReference type="PROSITE" id="PS50181"/>
    </source>
</evidence>
<dbReference type="PROSITE" id="PS50181">
    <property type="entry name" value="FBOX"/>
    <property type="match status" value="1"/>
</dbReference>
<dbReference type="GeneID" id="59376817"/>